<dbReference type="PANTHER" id="PTHR34219:SF3">
    <property type="entry name" value="BLL7967 PROTEIN"/>
    <property type="match status" value="1"/>
</dbReference>
<evidence type="ECO:0000313" key="2">
    <source>
        <dbReference type="EMBL" id="OZI31046.1"/>
    </source>
</evidence>
<dbReference type="OrthoDB" id="9776609at2"/>
<evidence type="ECO:0000313" key="3">
    <source>
        <dbReference type="Proteomes" id="UP000216020"/>
    </source>
</evidence>
<dbReference type="Pfam" id="PF03929">
    <property type="entry name" value="PepSY_TM"/>
    <property type="match status" value="1"/>
</dbReference>
<dbReference type="Proteomes" id="UP000216020">
    <property type="component" value="Unassembled WGS sequence"/>
</dbReference>
<keyword evidence="1" id="KW-0812">Transmembrane</keyword>
<dbReference type="PANTHER" id="PTHR34219">
    <property type="entry name" value="IRON-REGULATED INNER MEMBRANE PROTEIN-RELATED"/>
    <property type="match status" value="1"/>
</dbReference>
<name>A0A261S136_9BORD</name>
<feature type="transmembrane region" description="Helical" evidence="1">
    <location>
        <begin position="145"/>
        <end position="169"/>
    </location>
</feature>
<sequence>MATRHFARWYRIHRWTSLICTLSLLLLCVTGMPLILKDEIGDWTGTTVEPPDLPGVTGRASIDGMIADAQARRPHDAVRFVSQSDDSPAWYVSLGKTADAMEATAVYKYDARTGEMIHDIPQNSGFMSIVRRLHVDLFTGLPGTLFIGLMGLLFVASMVSGIVVYGVFMRGLPFGTVRKARAARVKWLDLHNLLGIAAASWLLVVGVTGAINTLALPMLSHWQSTELPAMMGQFRGAPPLTALGSAQQAIDTARGAAPGMEVSFVGFPASRFSTTRHYMVFMRGDSPLTSRLLEPVMVDAGSGRLVAARPLPWYLTTILVSQPLHFGDYGGMPMKILWLIFDLVAIVVLVSGLALWWARRDAVWTRRQKLARTAERL</sequence>
<dbReference type="InterPro" id="IPR005625">
    <property type="entry name" value="PepSY-ass_TM"/>
</dbReference>
<proteinExistence type="predicted"/>
<keyword evidence="1" id="KW-0472">Membrane</keyword>
<dbReference type="EMBL" id="NEVM01000005">
    <property type="protein sequence ID" value="OZI31046.1"/>
    <property type="molecule type" value="Genomic_DNA"/>
</dbReference>
<dbReference type="RefSeq" id="WP_094855462.1">
    <property type="nucleotide sequence ID" value="NZ_NEVM01000005.1"/>
</dbReference>
<gene>
    <name evidence="2" type="ORF">CAL29_24175</name>
</gene>
<comment type="caution">
    <text evidence="2">The sequence shown here is derived from an EMBL/GenBank/DDBJ whole genome shotgun (WGS) entry which is preliminary data.</text>
</comment>
<keyword evidence="1" id="KW-1133">Transmembrane helix</keyword>
<evidence type="ECO:0008006" key="4">
    <source>
        <dbReference type="Google" id="ProtNLM"/>
    </source>
</evidence>
<organism evidence="2 3">
    <name type="scientific">Bordetella genomosp. 10</name>
    <dbReference type="NCBI Taxonomy" id="1416804"/>
    <lineage>
        <taxon>Bacteria</taxon>
        <taxon>Pseudomonadati</taxon>
        <taxon>Pseudomonadota</taxon>
        <taxon>Betaproteobacteria</taxon>
        <taxon>Burkholderiales</taxon>
        <taxon>Alcaligenaceae</taxon>
        <taxon>Bordetella</taxon>
    </lineage>
</organism>
<feature type="transmembrane region" description="Helical" evidence="1">
    <location>
        <begin position="190"/>
        <end position="211"/>
    </location>
</feature>
<dbReference type="AlphaFoldDB" id="A0A261S136"/>
<evidence type="ECO:0000256" key="1">
    <source>
        <dbReference type="SAM" id="Phobius"/>
    </source>
</evidence>
<keyword evidence="3" id="KW-1185">Reference proteome</keyword>
<reference evidence="3" key="1">
    <citation type="submission" date="2017-05" db="EMBL/GenBank/DDBJ databases">
        <title>Complete and WGS of Bordetella genogroups.</title>
        <authorList>
            <person name="Spilker T."/>
            <person name="Lipuma J."/>
        </authorList>
    </citation>
    <scope>NUCLEOTIDE SEQUENCE [LARGE SCALE GENOMIC DNA]</scope>
    <source>
        <strain evidence="3">AU16122</strain>
    </source>
</reference>
<protein>
    <recommendedName>
        <fullName evidence="4">Peptidase</fullName>
    </recommendedName>
</protein>
<feature type="transmembrane region" description="Helical" evidence="1">
    <location>
        <begin position="336"/>
        <end position="358"/>
    </location>
</feature>
<accession>A0A261S136</accession>